<name>A0ABQ6CU72_9HYPH</name>
<evidence type="ECO:0000313" key="2">
    <source>
        <dbReference type="EMBL" id="GLS22274.1"/>
    </source>
</evidence>
<comment type="caution">
    <text evidence="2">The sequence shown here is derived from an EMBL/GenBank/DDBJ whole genome shotgun (WGS) entry which is preliminary data.</text>
</comment>
<proteinExistence type="predicted"/>
<gene>
    <name evidence="2" type="ORF">GCM10007874_52920</name>
</gene>
<organism evidence="2 3">
    <name type="scientific">Labrys miyagiensis</name>
    <dbReference type="NCBI Taxonomy" id="346912"/>
    <lineage>
        <taxon>Bacteria</taxon>
        <taxon>Pseudomonadati</taxon>
        <taxon>Pseudomonadota</taxon>
        <taxon>Alphaproteobacteria</taxon>
        <taxon>Hyphomicrobiales</taxon>
        <taxon>Xanthobacteraceae</taxon>
        <taxon>Labrys</taxon>
    </lineage>
</organism>
<dbReference type="Proteomes" id="UP001156882">
    <property type="component" value="Unassembled WGS sequence"/>
</dbReference>
<sequence length="62" mass="6954">MADFAAAHESGSGPLRTSKRVAANNRWRPIVAVQMQLIASRKPPFRQRDASDYHEWVGSFAL</sequence>
<evidence type="ECO:0000256" key="1">
    <source>
        <dbReference type="SAM" id="MobiDB-lite"/>
    </source>
</evidence>
<accession>A0ABQ6CU72</accession>
<feature type="region of interest" description="Disordered" evidence="1">
    <location>
        <begin position="1"/>
        <end position="20"/>
    </location>
</feature>
<dbReference type="EMBL" id="BSPC01000059">
    <property type="protein sequence ID" value="GLS22274.1"/>
    <property type="molecule type" value="Genomic_DNA"/>
</dbReference>
<evidence type="ECO:0000313" key="3">
    <source>
        <dbReference type="Proteomes" id="UP001156882"/>
    </source>
</evidence>
<keyword evidence="3" id="KW-1185">Reference proteome</keyword>
<protein>
    <submittedName>
        <fullName evidence="2">Uncharacterized protein</fullName>
    </submittedName>
</protein>
<reference evidence="3" key="1">
    <citation type="journal article" date="2019" name="Int. J. Syst. Evol. Microbiol.">
        <title>The Global Catalogue of Microorganisms (GCM) 10K type strain sequencing project: providing services to taxonomists for standard genome sequencing and annotation.</title>
        <authorList>
            <consortium name="The Broad Institute Genomics Platform"/>
            <consortium name="The Broad Institute Genome Sequencing Center for Infectious Disease"/>
            <person name="Wu L."/>
            <person name="Ma J."/>
        </authorList>
    </citation>
    <scope>NUCLEOTIDE SEQUENCE [LARGE SCALE GENOMIC DNA]</scope>
    <source>
        <strain evidence="3">NBRC 101365</strain>
    </source>
</reference>